<dbReference type="SUPFAM" id="SSF54631">
    <property type="entry name" value="CBS-domain pair"/>
    <property type="match status" value="1"/>
</dbReference>
<dbReference type="InterPro" id="IPR046342">
    <property type="entry name" value="CBS_dom_sf"/>
</dbReference>
<dbReference type="PROSITE" id="PS51371">
    <property type="entry name" value="CBS"/>
    <property type="match status" value="1"/>
</dbReference>
<dbReference type="InterPro" id="IPR000644">
    <property type="entry name" value="CBS_dom"/>
</dbReference>
<evidence type="ECO:0000256" key="2">
    <source>
        <dbReference type="SAM" id="MobiDB-lite"/>
    </source>
</evidence>
<dbReference type="Proteomes" id="UP000744032">
    <property type="component" value="Unassembled WGS sequence"/>
</dbReference>
<comment type="caution">
    <text evidence="4">The sequence shown here is derived from an EMBL/GenBank/DDBJ whole genome shotgun (WGS) entry which is preliminary data.</text>
</comment>
<dbReference type="SMART" id="SM00116">
    <property type="entry name" value="CBS"/>
    <property type="match status" value="1"/>
</dbReference>
<gene>
    <name evidence="4" type="ORF">HF200_18015</name>
</gene>
<feature type="compositionally biased region" description="Low complexity" evidence="2">
    <location>
        <begin position="64"/>
        <end position="81"/>
    </location>
</feature>
<feature type="region of interest" description="Disordered" evidence="2">
    <location>
        <begin position="56"/>
        <end position="100"/>
    </location>
</feature>
<reference evidence="4 5" key="1">
    <citation type="submission" date="2020-04" db="EMBL/GenBank/DDBJ databases">
        <title>Genome sequence of Streptomyces galbus strain I339.</title>
        <authorList>
            <person name="Silva E.A.N."/>
            <person name="Merces M."/>
            <person name="Castelo Branco A.P.O.T."/>
            <person name="Vasconcelos P.C."/>
            <person name="Costa N.P."/>
            <person name="Marinho G.C.S."/>
            <person name="Oliveira C.J.B."/>
            <person name="Araujo D."/>
            <person name="Rodrigues Junior V.S."/>
            <person name="Almeida R."/>
            <person name="Silva Filho U.R."/>
            <person name="Andrade A.S.A."/>
            <person name="Cibulski S.P."/>
        </authorList>
    </citation>
    <scope>NUCLEOTIDE SEQUENCE [LARGE SCALE GENOMIC DNA]</scope>
    <source>
        <strain evidence="4 5">I339</strain>
    </source>
</reference>
<evidence type="ECO:0000259" key="3">
    <source>
        <dbReference type="PROSITE" id="PS51371"/>
    </source>
</evidence>
<keyword evidence="1" id="KW-0129">CBS domain</keyword>
<sequence>MCSRPRVVTLGPDDTTERAAELMRRHHVRRIPVVEYDGCAVGVVLRGDLAAEEARTRAWPTSTRAAPGHRAPAPHGTAAPGYPGGGRGARGRWAGCSRSGRAPCRCWAVRVTWRKNWLVQATNASQVRGIR</sequence>
<keyword evidence="5" id="KW-1185">Reference proteome</keyword>
<evidence type="ECO:0000313" key="5">
    <source>
        <dbReference type="Proteomes" id="UP000744032"/>
    </source>
</evidence>
<dbReference type="Gene3D" id="3.10.580.10">
    <property type="entry name" value="CBS-domain"/>
    <property type="match status" value="1"/>
</dbReference>
<name>A0ABX1IKW7_STRGB</name>
<feature type="compositionally biased region" description="Low complexity" evidence="2">
    <location>
        <begin position="91"/>
        <end position="100"/>
    </location>
</feature>
<feature type="domain" description="CBS" evidence="3">
    <location>
        <begin position="1"/>
        <end position="61"/>
    </location>
</feature>
<evidence type="ECO:0000256" key="1">
    <source>
        <dbReference type="PROSITE-ProRule" id="PRU00703"/>
    </source>
</evidence>
<evidence type="ECO:0000313" key="4">
    <source>
        <dbReference type="EMBL" id="NKQ26270.1"/>
    </source>
</evidence>
<organism evidence="4 5">
    <name type="scientific">Streptomyces galbus</name>
    <dbReference type="NCBI Taxonomy" id="33898"/>
    <lineage>
        <taxon>Bacteria</taxon>
        <taxon>Bacillati</taxon>
        <taxon>Actinomycetota</taxon>
        <taxon>Actinomycetes</taxon>
        <taxon>Kitasatosporales</taxon>
        <taxon>Streptomycetaceae</taxon>
        <taxon>Streptomyces</taxon>
    </lineage>
</organism>
<dbReference type="EMBL" id="JAAXMD010000162">
    <property type="protein sequence ID" value="NKQ26270.1"/>
    <property type="molecule type" value="Genomic_DNA"/>
</dbReference>
<accession>A0ABX1IKW7</accession>
<dbReference type="Pfam" id="PF00571">
    <property type="entry name" value="CBS"/>
    <property type="match status" value="1"/>
</dbReference>
<proteinExistence type="predicted"/>
<protein>
    <submittedName>
        <fullName evidence="4">CBS domain-containing protein</fullName>
    </submittedName>
</protein>